<organism evidence="5 6">
    <name type="scientific">Actinocatenispora sera</name>
    <dbReference type="NCBI Taxonomy" id="390989"/>
    <lineage>
        <taxon>Bacteria</taxon>
        <taxon>Bacillati</taxon>
        <taxon>Actinomycetota</taxon>
        <taxon>Actinomycetes</taxon>
        <taxon>Micromonosporales</taxon>
        <taxon>Micromonosporaceae</taxon>
        <taxon>Actinocatenispora</taxon>
    </lineage>
</organism>
<name>A0A810KWA9_9ACTN</name>
<dbReference type="SUPFAM" id="SSF46955">
    <property type="entry name" value="Putative DNA-binding domain"/>
    <property type="match status" value="1"/>
</dbReference>
<accession>A0A810KWA9</accession>
<dbReference type="InterPro" id="IPR000551">
    <property type="entry name" value="MerR-type_HTH_dom"/>
</dbReference>
<dbReference type="GO" id="GO:0003677">
    <property type="term" value="F:DNA binding"/>
    <property type="evidence" value="ECO:0007669"/>
    <property type="project" value="UniProtKB-KW"/>
</dbReference>
<gene>
    <name evidence="5" type="ORF">Asera_16180</name>
</gene>
<feature type="region of interest" description="Disordered" evidence="3">
    <location>
        <begin position="1"/>
        <end position="52"/>
    </location>
</feature>
<dbReference type="PANTHER" id="PTHR30204:SF92">
    <property type="entry name" value="HTH-TYPE TRANSCRIPTIONAL REGULATOR ZNTR"/>
    <property type="match status" value="1"/>
</dbReference>
<dbReference type="Gene3D" id="1.10.1660.10">
    <property type="match status" value="1"/>
</dbReference>
<dbReference type="Pfam" id="PF13411">
    <property type="entry name" value="MerR_1"/>
    <property type="match status" value="1"/>
</dbReference>
<keyword evidence="2" id="KW-0175">Coiled coil</keyword>
<protein>
    <recommendedName>
        <fullName evidence="4">HTH merR-type domain-containing protein</fullName>
    </recommendedName>
</protein>
<reference evidence="5" key="1">
    <citation type="submission" date="2020-08" db="EMBL/GenBank/DDBJ databases">
        <title>Whole genome shotgun sequence of Actinocatenispora sera NBRC 101916.</title>
        <authorList>
            <person name="Komaki H."/>
            <person name="Tamura T."/>
        </authorList>
    </citation>
    <scope>NUCLEOTIDE SEQUENCE</scope>
    <source>
        <strain evidence="5">NBRC 101916</strain>
    </source>
</reference>
<evidence type="ECO:0000256" key="3">
    <source>
        <dbReference type="SAM" id="MobiDB-lite"/>
    </source>
</evidence>
<dbReference type="KEGG" id="aser:Asera_16180"/>
<dbReference type="PRINTS" id="PR00040">
    <property type="entry name" value="HTHMERR"/>
</dbReference>
<evidence type="ECO:0000256" key="1">
    <source>
        <dbReference type="ARBA" id="ARBA00023125"/>
    </source>
</evidence>
<evidence type="ECO:0000313" key="5">
    <source>
        <dbReference type="EMBL" id="BCJ27510.1"/>
    </source>
</evidence>
<proteinExistence type="predicted"/>
<dbReference type="PROSITE" id="PS50937">
    <property type="entry name" value="HTH_MERR_2"/>
    <property type="match status" value="1"/>
</dbReference>
<feature type="coiled-coil region" evidence="2">
    <location>
        <begin position="129"/>
        <end position="156"/>
    </location>
</feature>
<evidence type="ECO:0000313" key="6">
    <source>
        <dbReference type="Proteomes" id="UP000680750"/>
    </source>
</evidence>
<dbReference type="Proteomes" id="UP000680750">
    <property type="component" value="Chromosome"/>
</dbReference>
<feature type="domain" description="HTH merR-type" evidence="4">
    <location>
        <begin position="52"/>
        <end position="121"/>
    </location>
</feature>
<dbReference type="GO" id="GO:0003700">
    <property type="term" value="F:DNA-binding transcription factor activity"/>
    <property type="evidence" value="ECO:0007669"/>
    <property type="project" value="InterPro"/>
</dbReference>
<dbReference type="EMBL" id="AP023354">
    <property type="protein sequence ID" value="BCJ27510.1"/>
    <property type="molecule type" value="Genomic_DNA"/>
</dbReference>
<sequence>MTRAPRSTPLPADRHTPRSPQPRADQGTPRSAPLPADRHGPRSAWSAGDRPTLRSGEVAAAAGVNQQTLRYYERRGLVAAPARTLGGHRQYPVETVQLLRTIKTAQRLGFTLEEIADLLALGARQGSPHRLAEAKLAEIERRIADLMAIRHALREAVEAGCDDLAVCAENPRCPLPYEQCT</sequence>
<keyword evidence="6" id="KW-1185">Reference proteome</keyword>
<dbReference type="SMART" id="SM00422">
    <property type="entry name" value="HTH_MERR"/>
    <property type="match status" value="1"/>
</dbReference>
<dbReference type="PANTHER" id="PTHR30204">
    <property type="entry name" value="REDOX-CYCLING DRUG-SENSING TRANSCRIPTIONAL ACTIVATOR SOXR"/>
    <property type="match status" value="1"/>
</dbReference>
<dbReference type="InterPro" id="IPR047057">
    <property type="entry name" value="MerR_fam"/>
</dbReference>
<evidence type="ECO:0000256" key="2">
    <source>
        <dbReference type="SAM" id="Coils"/>
    </source>
</evidence>
<keyword evidence="1" id="KW-0238">DNA-binding</keyword>
<dbReference type="AlphaFoldDB" id="A0A810KWA9"/>
<dbReference type="OrthoDB" id="9802039at2"/>
<dbReference type="InterPro" id="IPR009061">
    <property type="entry name" value="DNA-bd_dom_put_sf"/>
</dbReference>
<dbReference type="PROSITE" id="PS00552">
    <property type="entry name" value="HTH_MERR_1"/>
    <property type="match status" value="1"/>
</dbReference>
<evidence type="ECO:0000259" key="4">
    <source>
        <dbReference type="PROSITE" id="PS50937"/>
    </source>
</evidence>
<dbReference type="RefSeq" id="WP_084132132.1">
    <property type="nucleotide sequence ID" value="NZ_AP023354.1"/>
</dbReference>